<keyword evidence="3" id="KW-0520">NAD</keyword>
<gene>
    <name evidence="7" type="ORF">SAMN04490220_6261</name>
</gene>
<evidence type="ECO:0000313" key="7">
    <source>
        <dbReference type="EMBL" id="SED98399.1"/>
    </source>
</evidence>
<dbReference type="SUPFAM" id="SSF51735">
    <property type="entry name" value="NAD(P)-binding Rossmann-fold domains"/>
    <property type="match status" value="1"/>
</dbReference>
<dbReference type="PANTHER" id="PTHR42789">
    <property type="entry name" value="D-ISOMER SPECIFIC 2-HYDROXYACID DEHYDROGENASE FAMILY PROTEIN (AFU_ORTHOLOGUE AFUA_6G10090)"/>
    <property type="match status" value="1"/>
</dbReference>
<dbReference type="Gene3D" id="3.40.50.720">
    <property type="entry name" value="NAD(P)-binding Rossmann-like Domain"/>
    <property type="match status" value="2"/>
</dbReference>
<dbReference type="OrthoDB" id="117809at2"/>
<evidence type="ECO:0000256" key="3">
    <source>
        <dbReference type="ARBA" id="ARBA00023027"/>
    </source>
</evidence>
<dbReference type="InterPro" id="IPR006139">
    <property type="entry name" value="D-isomer_2_OHA_DH_cat_dom"/>
</dbReference>
<evidence type="ECO:0000259" key="5">
    <source>
        <dbReference type="Pfam" id="PF00389"/>
    </source>
</evidence>
<dbReference type="Pfam" id="PF00389">
    <property type="entry name" value="2-Hacid_dh"/>
    <property type="match status" value="1"/>
</dbReference>
<dbReference type="InterPro" id="IPR036291">
    <property type="entry name" value="NAD(P)-bd_dom_sf"/>
</dbReference>
<keyword evidence="2 4" id="KW-0560">Oxidoreductase</keyword>
<comment type="similarity">
    <text evidence="1 4">Belongs to the D-isomer specific 2-hydroxyacid dehydrogenase family.</text>
</comment>
<feature type="domain" description="D-isomer specific 2-hydroxyacid dehydrogenase NAD-binding" evidence="6">
    <location>
        <begin position="104"/>
        <end position="291"/>
    </location>
</feature>
<dbReference type="PANTHER" id="PTHR42789:SF1">
    <property type="entry name" value="D-ISOMER SPECIFIC 2-HYDROXYACID DEHYDROGENASE FAMILY PROTEIN (AFU_ORTHOLOGUE AFUA_6G10090)"/>
    <property type="match status" value="1"/>
</dbReference>
<dbReference type="InterPro" id="IPR029753">
    <property type="entry name" value="D-isomer_DH_CS"/>
</dbReference>
<name>A0A1H5F4T3_RHOJO</name>
<dbReference type="SUPFAM" id="SSF52283">
    <property type="entry name" value="Formate/glycerate dehydrogenase catalytic domain-like"/>
    <property type="match status" value="1"/>
</dbReference>
<sequence length="335" mass="34696">MHTFYVSEQIHPDAVAELSRMGQVHLGYGDDAVAYTDIADTVDAVLLRAEIFDADKISNSPNLTIIARHGVGTNNVDIAAATAASVWVTTTPGSNSRAVAEHVFALLLSLARKTPTAAHGTAAGGWAALKPTLTGFELGGRVLGLLGFGNIAVTVSEIARGFGMRVLVADPYVADTDIEARGCVPVTLDQLITDADILSLHLPLTDGTRNLFDASTIARMRPGAILLNTARGGLIDEQALLDALDDGRLGGAALDVLDGEAADPKDPLAHSPRIAEHLAAHDNLIVTPHVGGQTTESLRNAGAGAVQCIRQALAGEGPDNAVNSITPALEPVPVS</sequence>
<dbReference type="Pfam" id="PF02826">
    <property type="entry name" value="2-Hacid_dh_C"/>
    <property type="match status" value="1"/>
</dbReference>
<accession>A0A1H5F4T3</accession>
<proteinExistence type="inferred from homology"/>
<dbReference type="InterPro" id="IPR050857">
    <property type="entry name" value="D-2-hydroxyacid_DH"/>
</dbReference>
<protein>
    <submittedName>
        <fullName evidence="7">D-3-phosphoglycerate dehydrogenase</fullName>
    </submittedName>
</protein>
<organism evidence="7 8">
    <name type="scientific">Rhodococcus jostii</name>
    <dbReference type="NCBI Taxonomy" id="132919"/>
    <lineage>
        <taxon>Bacteria</taxon>
        <taxon>Bacillati</taxon>
        <taxon>Actinomycetota</taxon>
        <taxon>Actinomycetes</taxon>
        <taxon>Mycobacteriales</taxon>
        <taxon>Nocardiaceae</taxon>
        <taxon>Rhodococcus</taxon>
    </lineage>
</organism>
<dbReference type="PROSITE" id="PS00671">
    <property type="entry name" value="D_2_HYDROXYACID_DH_3"/>
    <property type="match status" value="1"/>
</dbReference>
<dbReference type="RefSeq" id="WP_073367770.1">
    <property type="nucleotide sequence ID" value="NZ_FNTL01000004.1"/>
</dbReference>
<evidence type="ECO:0000256" key="2">
    <source>
        <dbReference type="ARBA" id="ARBA00023002"/>
    </source>
</evidence>
<dbReference type="AlphaFoldDB" id="A0A1H5F4T3"/>
<dbReference type="GO" id="GO:0051287">
    <property type="term" value="F:NAD binding"/>
    <property type="evidence" value="ECO:0007669"/>
    <property type="project" value="InterPro"/>
</dbReference>
<feature type="domain" description="D-isomer specific 2-hydroxyacid dehydrogenase catalytic" evidence="5">
    <location>
        <begin position="6"/>
        <end position="323"/>
    </location>
</feature>
<dbReference type="InterPro" id="IPR006140">
    <property type="entry name" value="D-isomer_DH_NAD-bd"/>
</dbReference>
<dbReference type="Proteomes" id="UP000183407">
    <property type="component" value="Unassembled WGS sequence"/>
</dbReference>
<evidence type="ECO:0000259" key="6">
    <source>
        <dbReference type="Pfam" id="PF02826"/>
    </source>
</evidence>
<dbReference type="GO" id="GO:0016616">
    <property type="term" value="F:oxidoreductase activity, acting on the CH-OH group of donors, NAD or NADP as acceptor"/>
    <property type="evidence" value="ECO:0007669"/>
    <property type="project" value="InterPro"/>
</dbReference>
<evidence type="ECO:0000256" key="4">
    <source>
        <dbReference type="RuleBase" id="RU003719"/>
    </source>
</evidence>
<dbReference type="EMBL" id="FNTL01000004">
    <property type="protein sequence ID" value="SED98399.1"/>
    <property type="molecule type" value="Genomic_DNA"/>
</dbReference>
<evidence type="ECO:0000256" key="1">
    <source>
        <dbReference type="ARBA" id="ARBA00005854"/>
    </source>
</evidence>
<evidence type="ECO:0000313" key="8">
    <source>
        <dbReference type="Proteomes" id="UP000183407"/>
    </source>
</evidence>
<dbReference type="PROSITE" id="PS00670">
    <property type="entry name" value="D_2_HYDROXYACID_DH_2"/>
    <property type="match status" value="1"/>
</dbReference>
<reference evidence="8" key="1">
    <citation type="submission" date="2016-10" db="EMBL/GenBank/DDBJ databases">
        <authorList>
            <person name="Varghese N."/>
        </authorList>
    </citation>
    <scope>NUCLEOTIDE SEQUENCE [LARGE SCALE GENOMIC DNA]</scope>
    <source>
        <strain evidence="8">DSM 44719</strain>
    </source>
</reference>